<reference evidence="2" key="1">
    <citation type="submission" date="2013-09" db="EMBL/GenBank/DDBJ databases">
        <title>Corchorus olitorius genome sequencing.</title>
        <authorList>
            <person name="Alam M."/>
            <person name="Haque M.S."/>
            <person name="Islam M.S."/>
            <person name="Emdad E.M."/>
            <person name="Islam M.M."/>
            <person name="Ahmed B."/>
            <person name="Halim A."/>
            <person name="Hossen Q.M.M."/>
            <person name="Hossain M.Z."/>
            <person name="Ahmed R."/>
            <person name="Khan M.M."/>
            <person name="Islam R."/>
            <person name="Rashid M.M."/>
            <person name="Khan S.A."/>
            <person name="Rahman M.S."/>
            <person name="Alam M."/>
            <person name="Yahiya A.S."/>
            <person name="Khan M.S."/>
            <person name="Azam M.S."/>
            <person name="Haque T."/>
            <person name="Lashkar M.Z.H."/>
            <person name="Akhand A.I."/>
            <person name="Morshed G."/>
            <person name="Roy S."/>
            <person name="Uddin K.S."/>
            <person name="Rabeya T."/>
            <person name="Hossain A.S."/>
            <person name="Chowdhury A."/>
            <person name="Snigdha A.R."/>
            <person name="Mortoza M.S."/>
            <person name="Matin S.A."/>
            <person name="Hoque S.M.E."/>
            <person name="Islam M.K."/>
            <person name="Roy D.K."/>
            <person name="Haider R."/>
            <person name="Moosa M.M."/>
            <person name="Elias S.M."/>
            <person name="Hasan A.M."/>
            <person name="Jahan S."/>
            <person name="Shafiuddin M."/>
            <person name="Mahmood N."/>
            <person name="Shommy N.S."/>
        </authorList>
    </citation>
    <scope>NUCLEOTIDE SEQUENCE [LARGE SCALE GENOMIC DNA]</scope>
    <source>
        <strain evidence="2">cv. O-4</strain>
    </source>
</reference>
<dbReference type="AlphaFoldDB" id="A0A1R3JP78"/>
<proteinExistence type="predicted"/>
<keyword evidence="2" id="KW-1185">Reference proteome</keyword>
<comment type="caution">
    <text evidence="1">The sequence shown here is derived from an EMBL/GenBank/DDBJ whole genome shotgun (WGS) entry which is preliminary data.</text>
</comment>
<dbReference type="EMBL" id="AWUE01015587">
    <property type="protein sequence ID" value="OMO96669.1"/>
    <property type="molecule type" value="Genomic_DNA"/>
</dbReference>
<name>A0A1R3JP78_9ROSI</name>
<sequence length="33" mass="3921">MDRFIKGRLKKQLGKEQEREITVAEQFGKLEVD</sequence>
<dbReference type="Proteomes" id="UP000187203">
    <property type="component" value="Unassembled WGS sequence"/>
</dbReference>
<accession>A0A1R3JP78</accession>
<organism evidence="1 2">
    <name type="scientific">Corchorus olitorius</name>
    <dbReference type="NCBI Taxonomy" id="93759"/>
    <lineage>
        <taxon>Eukaryota</taxon>
        <taxon>Viridiplantae</taxon>
        <taxon>Streptophyta</taxon>
        <taxon>Embryophyta</taxon>
        <taxon>Tracheophyta</taxon>
        <taxon>Spermatophyta</taxon>
        <taxon>Magnoliopsida</taxon>
        <taxon>eudicotyledons</taxon>
        <taxon>Gunneridae</taxon>
        <taxon>Pentapetalae</taxon>
        <taxon>rosids</taxon>
        <taxon>malvids</taxon>
        <taxon>Malvales</taxon>
        <taxon>Malvaceae</taxon>
        <taxon>Grewioideae</taxon>
        <taxon>Apeibeae</taxon>
        <taxon>Corchorus</taxon>
    </lineage>
</organism>
<protein>
    <submittedName>
        <fullName evidence="1">Uncharacterized protein</fullName>
    </submittedName>
</protein>
<evidence type="ECO:0000313" key="1">
    <source>
        <dbReference type="EMBL" id="OMO96669.1"/>
    </source>
</evidence>
<gene>
    <name evidence="1" type="ORF">COLO4_15146</name>
</gene>
<evidence type="ECO:0000313" key="2">
    <source>
        <dbReference type="Proteomes" id="UP000187203"/>
    </source>
</evidence>